<gene>
    <name evidence="1" type="ORF">M8818_007640</name>
</gene>
<organism evidence="1 2">
    <name type="scientific">Zalaria obscura</name>
    <dbReference type="NCBI Taxonomy" id="2024903"/>
    <lineage>
        <taxon>Eukaryota</taxon>
        <taxon>Fungi</taxon>
        <taxon>Dikarya</taxon>
        <taxon>Ascomycota</taxon>
        <taxon>Pezizomycotina</taxon>
        <taxon>Dothideomycetes</taxon>
        <taxon>Dothideomycetidae</taxon>
        <taxon>Dothideales</taxon>
        <taxon>Zalariaceae</taxon>
        <taxon>Zalaria</taxon>
    </lineage>
</organism>
<proteinExistence type="predicted"/>
<keyword evidence="2" id="KW-1185">Reference proteome</keyword>
<sequence>MEPKIHTVFEPVTGTWQYIIADPSRKEAVIIDSVLDYDRDTGVISTASADKLLELIMGNEYMVSRILETHVHADHLTASRYLQNMLLQRQQQQRPLVCIGKHISQVQETMGQIYDIPASEMQDAFDYTFSDGEKFRIGDLEAQVLHLPGHTPDHIGYIVGSNVFTGDSMFNPDIGSARCDFPGGSAVALYKSMHKLLSFPGHFRLYTGHDYPSKDRCVPENGKSGAIPYTTVEAQSKENKHMNASTQLVDFVRWRTERDSALPEPKLLHQSMHVNVRGGRLPVGLVERFKLEQKPVNVPRAA</sequence>
<dbReference type="EMBL" id="JAMKPW020000044">
    <property type="protein sequence ID" value="KAK8192472.1"/>
    <property type="molecule type" value="Genomic_DNA"/>
</dbReference>
<comment type="caution">
    <text evidence="1">The sequence shown here is derived from an EMBL/GenBank/DDBJ whole genome shotgun (WGS) entry which is preliminary data.</text>
</comment>
<evidence type="ECO:0000313" key="2">
    <source>
        <dbReference type="Proteomes" id="UP001320706"/>
    </source>
</evidence>
<evidence type="ECO:0000313" key="1">
    <source>
        <dbReference type="EMBL" id="KAK8192472.1"/>
    </source>
</evidence>
<name>A0ACC3S3P2_9PEZI</name>
<reference evidence="1" key="1">
    <citation type="submission" date="2024-02" db="EMBL/GenBank/DDBJ databases">
        <title>Metagenome Assembled Genome of Zalaria obscura JY119.</title>
        <authorList>
            <person name="Vighnesh L."/>
            <person name="Jagadeeshwari U."/>
            <person name="Venkata Ramana C."/>
            <person name="Sasikala C."/>
        </authorList>
    </citation>
    <scope>NUCLEOTIDE SEQUENCE</scope>
    <source>
        <strain evidence="1">JY119</strain>
    </source>
</reference>
<accession>A0ACC3S3P2</accession>
<protein>
    <submittedName>
        <fullName evidence="1">Uncharacterized protein</fullName>
    </submittedName>
</protein>
<dbReference type="Proteomes" id="UP001320706">
    <property type="component" value="Unassembled WGS sequence"/>
</dbReference>